<accession>A0A1H3E9Q0</accession>
<name>A0A1H3E9Q0_9BURK</name>
<dbReference type="AlphaFoldDB" id="A0A1H3E9Q0"/>
<sequence>MTGHSSFPVERGMALVLVLWIVAALAVFASSLGGVVRQEAAVGGVSRNLATGRAAGEAAIYLALQRMATRPEALREPVLEPVTLPGGQIVEVEVVPWSGLVDINGATPELLAVLFQHAAGLSQGAAMAMAQTVRQARDAMRQQSGSAAGGWEAPEDLLQVPGMTYGIYASIRDFVVADSGNRQGINPNAAPQPLRGWLESAGGAVPAQQGLSGTRYAITARVLFEGAGMVAVRRMVNVRSGAGVGRLPWSVLSASQSWIGKI</sequence>
<dbReference type="GeneID" id="94694910"/>
<protein>
    <submittedName>
        <fullName evidence="1">General secretion pathway protein K</fullName>
    </submittedName>
</protein>
<organism evidence="1 2">
    <name type="scientific">Delftia lacustris</name>
    <dbReference type="NCBI Taxonomy" id="558537"/>
    <lineage>
        <taxon>Bacteria</taxon>
        <taxon>Pseudomonadati</taxon>
        <taxon>Pseudomonadota</taxon>
        <taxon>Betaproteobacteria</taxon>
        <taxon>Burkholderiales</taxon>
        <taxon>Comamonadaceae</taxon>
        <taxon>Delftia</taxon>
    </lineage>
</organism>
<evidence type="ECO:0000313" key="1">
    <source>
        <dbReference type="EMBL" id="SDX75446.1"/>
    </source>
</evidence>
<gene>
    <name evidence="1" type="ORF">SAMN05421547_10199</name>
</gene>
<dbReference type="RefSeq" id="WP_012203235.1">
    <property type="nucleotide sequence ID" value="NZ_CP141274.1"/>
</dbReference>
<dbReference type="Proteomes" id="UP000183417">
    <property type="component" value="Unassembled WGS sequence"/>
</dbReference>
<dbReference type="EMBL" id="FNPE01000001">
    <property type="protein sequence ID" value="SDX75446.1"/>
    <property type="molecule type" value="Genomic_DNA"/>
</dbReference>
<proteinExistence type="predicted"/>
<evidence type="ECO:0000313" key="2">
    <source>
        <dbReference type="Proteomes" id="UP000183417"/>
    </source>
</evidence>
<reference evidence="1 2" key="1">
    <citation type="submission" date="2016-10" db="EMBL/GenBank/DDBJ databases">
        <authorList>
            <person name="de Groot N.N."/>
        </authorList>
    </citation>
    <scope>NUCLEOTIDE SEQUENCE [LARGE SCALE GENOMIC DNA]</scope>
    <source>
        <strain evidence="1 2">LMG 24775</strain>
    </source>
</reference>